<proteinExistence type="predicted"/>
<evidence type="ECO:0000313" key="2">
    <source>
        <dbReference type="EMBL" id="WAX56824.1"/>
    </source>
</evidence>
<gene>
    <name evidence="2" type="ORF">M6B22_20200</name>
</gene>
<dbReference type="Gene3D" id="1.10.10.10">
    <property type="entry name" value="Winged helix-like DNA-binding domain superfamily/Winged helix DNA-binding domain"/>
    <property type="match status" value="1"/>
</dbReference>
<dbReference type="InterPro" id="IPR036388">
    <property type="entry name" value="WH-like_DNA-bd_sf"/>
</dbReference>
<dbReference type="InterPro" id="IPR036390">
    <property type="entry name" value="WH_DNA-bd_sf"/>
</dbReference>
<dbReference type="SUPFAM" id="SSF46785">
    <property type="entry name" value="Winged helix' DNA-binding domain"/>
    <property type="match status" value="1"/>
</dbReference>
<sequence>MARRRSNPLALAVLECLSEKPMHPYEISSTLRTRGKEQSIKLNYGSLYSVVESLAKHGLISAQQTTREGRRPERTVYAITEAGQAELEDWLAELLATSTREYTSLEAGLSLAGALPPDEVARLLDKRCFALEMQLSALEKAGELGDQLQLPEIFAIESHYRHALLTAELAFVRRLVGRIRDGSLGGTTLWRRMHELRAAGMSYEQIMADPVGNLGEEARVLQAPESQN</sequence>
<dbReference type="PANTHER" id="PTHR33169:SF27">
    <property type="entry name" value="TRANSCRIPTIONAL REGULATOR PADR FAMILY PROTEIN"/>
    <property type="match status" value="1"/>
</dbReference>
<feature type="domain" description="Transcription regulator PadR N-terminal" evidence="1">
    <location>
        <begin position="13"/>
        <end position="88"/>
    </location>
</feature>
<protein>
    <submittedName>
        <fullName evidence="2">PadR family transcriptional regulator</fullName>
    </submittedName>
</protein>
<organism evidence="2 3">
    <name type="scientific">Jatrophihabitans cynanchi</name>
    <dbReference type="NCBI Taxonomy" id="2944128"/>
    <lineage>
        <taxon>Bacteria</taxon>
        <taxon>Bacillati</taxon>
        <taxon>Actinomycetota</taxon>
        <taxon>Actinomycetes</taxon>
        <taxon>Jatrophihabitantales</taxon>
        <taxon>Jatrophihabitantaceae</taxon>
        <taxon>Jatrophihabitans</taxon>
    </lineage>
</organism>
<dbReference type="Pfam" id="PF03551">
    <property type="entry name" value="PadR"/>
    <property type="match status" value="1"/>
</dbReference>
<dbReference type="InterPro" id="IPR005149">
    <property type="entry name" value="Tscrpt_reg_PadR_N"/>
</dbReference>
<keyword evidence="3" id="KW-1185">Reference proteome</keyword>
<name>A0ABY7JWP5_9ACTN</name>
<dbReference type="RefSeq" id="WP_269443359.1">
    <property type="nucleotide sequence ID" value="NZ_CP097463.1"/>
</dbReference>
<reference evidence="2" key="1">
    <citation type="submission" date="2022-05" db="EMBL/GenBank/DDBJ databases">
        <title>Jatrophihabitans sp. SB3-54 whole genome sequence.</title>
        <authorList>
            <person name="Suh M.K."/>
            <person name="Eom M.K."/>
            <person name="Kim J.S."/>
            <person name="Kim H.S."/>
            <person name="Do H.E."/>
            <person name="Shin Y.K."/>
            <person name="Lee J.-S."/>
        </authorList>
    </citation>
    <scope>NUCLEOTIDE SEQUENCE</scope>
    <source>
        <strain evidence="2">SB3-54</strain>
    </source>
</reference>
<evidence type="ECO:0000259" key="1">
    <source>
        <dbReference type="Pfam" id="PF03551"/>
    </source>
</evidence>
<dbReference type="PANTHER" id="PTHR33169">
    <property type="entry name" value="PADR-FAMILY TRANSCRIPTIONAL REGULATOR"/>
    <property type="match status" value="1"/>
</dbReference>
<accession>A0ABY7JWP5</accession>
<dbReference type="Proteomes" id="UP001164693">
    <property type="component" value="Chromosome"/>
</dbReference>
<dbReference type="InterPro" id="IPR052509">
    <property type="entry name" value="Metal_resp_DNA-bind_regulator"/>
</dbReference>
<dbReference type="EMBL" id="CP097463">
    <property type="protein sequence ID" value="WAX56824.1"/>
    <property type="molecule type" value="Genomic_DNA"/>
</dbReference>
<evidence type="ECO:0000313" key="3">
    <source>
        <dbReference type="Proteomes" id="UP001164693"/>
    </source>
</evidence>